<dbReference type="AlphaFoldDB" id="A0A3A4KKU7"/>
<evidence type="ECO:0000313" key="6">
    <source>
        <dbReference type="Proteomes" id="UP000266677"/>
    </source>
</evidence>
<dbReference type="InterPro" id="IPR030678">
    <property type="entry name" value="Peptide/Ni-bd"/>
</dbReference>
<dbReference type="SUPFAM" id="SSF53850">
    <property type="entry name" value="Periplasmic binding protein-like II"/>
    <property type="match status" value="1"/>
</dbReference>
<feature type="domain" description="Solute-binding protein family 5" evidence="4">
    <location>
        <begin position="91"/>
        <end position="417"/>
    </location>
</feature>
<keyword evidence="6" id="KW-1185">Reference proteome</keyword>
<dbReference type="GO" id="GO:0043190">
    <property type="term" value="C:ATP-binding cassette (ABC) transporter complex"/>
    <property type="evidence" value="ECO:0007669"/>
    <property type="project" value="InterPro"/>
</dbReference>
<proteinExistence type="predicted"/>
<feature type="compositionally biased region" description="Polar residues" evidence="2">
    <location>
        <begin position="26"/>
        <end position="35"/>
    </location>
</feature>
<dbReference type="Gene3D" id="3.40.190.10">
    <property type="entry name" value="Periplasmic binding protein-like II"/>
    <property type="match status" value="1"/>
</dbReference>
<gene>
    <name evidence="5" type="ORF">D5S18_16680</name>
</gene>
<dbReference type="GO" id="GO:0015833">
    <property type="term" value="P:peptide transport"/>
    <property type="evidence" value="ECO:0007669"/>
    <property type="project" value="TreeGrafter"/>
</dbReference>
<dbReference type="PANTHER" id="PTHR30290:SF38">
    <property type="entry name" value="D,D-DIPEPTIDE-BINDING PERIPLASMIC PROTEIN DDPA-RELATED"/>
    <property type="match status" value="1"/>
</dbReference>
<organism evidence="5 6">
    <name type="scientific">Nocardia panacis</name>
    <dbReference type="NCBI Taxonomy" id="2340916"/>
    <lineage>
        <taxon>Bacteria</taxon>
        <taxon>Bacillati</taxon>
        <taxon>Actinomycetota</taxon>
        <taxon>Actinomycetes</taxon>
        <taxon>Mycobacteriales</taxon>
        <taxon>Nocardiaceae</taxon>
        <taxon>Nocardia</taxon>
    </lineage>
</organism>
<feature type="region of interest" description="Disordered" evidence="2">
    <location>
        <begin position="21"/>
        <end position="40"/>
    </location>
</feature>
<dbReference type="CDD" id="cd08494">
    <property type="entry name" value="PBP2_NikA_DppA_OppA_like_6"/>
    <property type="match status" value="1"/>
</dbReference>
<reference evidence="5 6" key="1">
    <citation type="submission" date="2018-09" db="EMBL/GenBank/DDBJ databases">
        <title>YIM PH21274 draft genome.</title>
        <authorList>
            <person name="Miao C."/>
        </authorList>
    </citation>
    <scope>NUCLEOTIDE SEQUENCE [LARGE SCALE GENOMIC DNA]</scope>
    <source>
        <strain evidence="5 6">YIM PH 21724</strain>
    </source>
</reference>
<evidence type="ECO:0000256" key="3">
    <source>
        <dbReference type="SAM" id="SignalP"/>
    </source>
</evidence>
<dbReference type="GO" id="GO:0042597">
    <property type="term" value="C:periplasmic space"/>
    <property type="evidence" value="ECO:0007669"/>
    <property type="project" value="UniProtKB-ARBA"/>
</dbReference>
<dbReference type="PANTHER" id="PTHR30290">
    <property type="entry name" value="PERIPLASMIC BINDING COMPONENT OF ABC TRANSPORTER"/>
    <property type="match status" value="1"/>
</dbReference>
<dbReference type="Pfam" id="PF00496">
    <property type="entry name" value="SBP_bac_5"/>
    <property type="match status" value="1"/>
</dbReference>
<dbReference type="OrthoDB" id="9796817at2"/>
<protein>
    <submittedName>
        <fullName evidence="5">ABC transporter substrate-binding protein</fullName>
    </submittedName>
</protein>
<accession>A0A3A4KKU7</accession>
<dbReference type="EMBL" id="QZFU01000019">
    <property type="protein sequence ID" value="RJO75331.1"/>
    <property type="molecule type" value="Genomic_DNA"/>
</dbReference>
<evidence type="ECO:0000256" key="2">
    <source>
        <dbReference type="SAM" id="MobiDB-lite"/>
    </source>
</evidence>
<evidence type="ECO:0000259" key="4">
    <source>
        <dbReference type="Pfam" id="PF00496"/>
    </source>
</evidence>
<evidence type="ECO:0000256" key="1">
    <source>
        <dbReference type="ARBA" id="ARBA00022729"/>
    </source>
</evidence>
<name>A0A3A4KKU7_9NOCA</name>
<evidence type="ECO:0000313" key="5">
    <source>
        <dbReference type="EMBL" id="RJO75331.1"/>
    </source>
</evidence>
<sequence length="510" mass="55116">MAAALGALALLSAAACGTGAEPTASEGIQTTQQATPPEDRLNTDATVNVRLTLEPTSLNTFTTAGTALDQLLLDNVYQGLVTLDTEAGDRIVPALATAWEQSPDGLTYTFHLAPNARFHDGSPLTAEDAVWSLRQQLGASKSVKAEGFSSVAEVSAPDPATVRITLKERDTLLLWQLTQRGGIVYKRGTDFAGLDGAENGSGPFALTQWNRGASITLTRRADYWGVKPKVAKVVFHYIKEPNSANNAQLTGQTDIQVSADATLLQPFLGTDKFTVLRGTTTDKFTLAFNGTRAPFTNPDVRHAIRKAIDKQAVIKAYGSAAAIGSAVAPQDPWYEDLTGIDSYDPESARKLLAAAGFGTGLKLTLDVPNIYPVGITDVLVSDLKQVGVELTVRQLEFPAWLSKVFTDRDFQLSLVDHAEARDLDTYTKPGYYFGYDAPQVRGWYTEARRAASDADRDALLKQLARRLSEDAAADWLFLMRTNTVVRAGVYGVPHAETSNRFDLSRLAVGK</sequence>
<dbReference type="Gene3D" id="3.10.105.10">
    <property type="entry name" value="Dipeptide-binding Protein, Domain 3"/>
    <property type="match status" value="1"/>
</dbReference>
<dbReference type="InterPro" id="IPR000914">
    <property type="entry name" value="SBP_5_dom"/>
</dbReference>
<dbReference type="GO" id="GO:1904680">
    <property type="term" value="F:peptide transmembrane transporter activity"/>
    <property type="evidence" value="ECO:0007669"/>
    <property type="project" value="TreeGrafter"/>
</dbReference>
<feature type="chain" id="PRO_5017252986" evidence="3">
    <location>
        <begin position="21"/>
        <end position="510"/>
    </location>
</feature>
<keyword evidence="1 3" id="KW-0732">Signal</keyword>
<comment type="caution">
    <text evidence="5">The sequence shown here is derived from an EMBL/GenBank/DDBJ whole genome shotgun (WGS) entry which is preliminary data.</text>
</comment>
<feature type="signal peptide" evidence="3">
    <location>
        <begin position="1"/>
        <end position="20"/>
    </location>
</feature>
<dbReference type="Proteomes" id="UP000266677">
    <property type="component" value="Unassembled WGS sequence"/>
</dbReference>
<dbReference type="PIRSF" id="PIRSF002741">
    <property type="entry name" value="MppA"/>
    <property type="match status" value="1"/>
</dbReference>
<dbReference type="InterPro" id="IPR039424">
    <property type="entry name" value="SBP_5"/>
</dbReference>